<organism evidence="3 4">
    <name type="scientific">Clathrospora elynae</name>
    <dbReference type="NCBI Taxonomy" id="706981"/>
    <lineage>
        <taxon>Eukaryota</taxon>
        <taxon>Fungi</taxon>
        <taxon>Dikarya</taxon>
        <taxon>Ascomycota</taxon>
        <taxon>Pezizomycotina</taxon>
        <taxon>Dothideomycetes</taxon>
        <taxon>Pleosporomycetidae</taxon>
        <taxon>Pleosporales</taxon>
        <taxon>Diademaceae</taxon>
        <taxon>Clathrospora</taxon>
    </lineage>
</organism>
<dbReference type="Gene3D" id="2.130.10.30">
    <property type="entry name" value="Regulator of chromosome condensation 1/beta-lactamase-inhibitor protein II"/>
    <property type="match status" value="1"/>
</dbReference>
<dbReference type="PANTHER" id="PTHR22870:SF466">
    <property type="entry name" value="ANKYRIN REPEAT-CONTAINING PROTEIN"/>
    <property type="match status" value="1"/>
</dbReference>
<keyword evidence="1" id="KW-0677">Repeat</keyword>
<dbReference type="PROSITE" id="PS50012">
    <property type="entry name" value="RCC1_3"/>
    <property type="match status" value="1"/>
</dbReference>
<dbReference type="InterPro" id="IPR009091">
    <property type="entry name" value="RCC1/BLIP-II"/>
</dbReference>
<dbReference type="Proteomes" id="UP000800038">
    <property type="component" value="Unassembled WGS sequence"/>
</dbReference>
<proteinExistence type="predicted"/>
<evidence type="ECO:0000313" key="3">
    <source>
        <dbReference type="EMBL" id="KAF1938907.1"/>
    </source>
</evidence>
<dbReference type="InterPro" id="IPR000408">
    <property type="entry name" value="Reg_chr_condens"/>
</dbReference>
<evidence type="ECO:0000256" key="2">
    <source>
        <dbReference type="PROSITE-ProRule" id="PRU00235"/>
    </source>
</evidence>
<evidence type="ECO:0000313" key="4">
    <source>
        <dbReference type="Proteomes" id="UP000800038"/>
    </source>
</evidence>
<name>A0A6A5SNV1_9PLEO</name>
<keyword evidence="4" id="KW-1185">Reference proteome</keyword>
<feature type="repeat" description="RCC1" evidence="2">
    <location>
        <begin position="352"/>
        <end position="404"/>
    </location>
</feature>
<reference evidence="3" key="1">
    <citation type="journal article" date="2020" name="Stud. Mycol.">
        <title>101 Dothideomycetes genomes: a test case for predicting lifestyles and emergence of pathogens.</title>
        <authorList>
            <person name="Haridas S."/>
            <person name="Albert R."/>
            <person name="Binder M."/>
            <person name="Bloem J."/>
            <person name="Labutti K."/>
            <person name="Salamov A."/>
            <person name="Andreopoulos B."/>
            <person name="Baker S."/>
            <person name="Barry K."/>
            <person name="Bills G."/>
            <person name="Bluhm B."/>
            <person name="Cannon C."/>
            <person name="Castanera R."/>
            <person name="Culley D."/>
            <person name="Daum C."/>
            <person name="Ezra D."/>
            <person name="Gonzalez J."/>
            <person name="Henrissat B."/>
            <person name="Kuo A."/>
            <person name="Liang C."/>
            <person name="Lipzen A."/>
            <person name="Lutzoni F."/>
            <person name="Magnuson J."/>
            <person name="Mondo S."/>
            <person name="Nolan M."/>
            <person name="Ohm R."/>
            <person name="Pangilinan J."/>
            <person name="Park H.-J."/>
            <person name="Ramirez L."/>
            <person name="Alfaro M."/>
            <person name="Sun H."/>
            <person name="Tritt A."/>
            <person name="Yoshinaga Y."/>
            <person name="Zwiers L.-H."/>
            <person name="Turgeon B."/>
            <person name="Goodwin S."/>
            <person name="Spatafora J."/>
            <person name="Crous P."/>
            <person name="Grigoriev I."/>
        </authorList>
    </citation>
    <scope>NUCLEOTIDE SEQUENCE</scope>
    <source>
        <strain evidence="3">CBS 161.51</strain>
    </source>
</reference>
<sequence>MELYIFGFRPDSQPPAASQESTVATPVLQAKAIKLLWSSWCDAVIVHQDVAGSWSISYRGTSLTATQTDHLCQSAKIKDSLSNDVQTKVHFFGSAMHHGLGGYAISSTDSSESVDQITLFATDSEVEQGIPEVQSYPMSGTRKVTNIRVLSDETLLLSIQKCLTDEDKIASIPNIKQLRDRLSSGTSFPDPTHPPRASFIPTRWATNATTVTILDEEERVWTSTRDPRYPKCLGRPYEGTSDFELVPYLSETRIAKIASGGYMSAAVSNEGELFVWGQACPGSEGEPSVLNGNMESNQSTTGIYAESEQEEFVRCLTVKIEVEEAIVCDVAIGHGHILVAAELHGSVGEEKKVVFAAGDNSRGQLGLASVGEFVEDFVEVADLKGKRIAQLAAAGWSSFVVTADDI</sequence>
<dbReference type="SUPFAM" id="SSF50985">
    <property type="entry name" value="RCC1/BLIP-II"/>
    <property type="match status" value="1"/>
</dbReference>
<dbReference type="InterPro" id="IPR051210">
    <property type="entry name" value="Ub_ligase/GEF_domain"/>
</dbReference>
<dbReference type="PANTHER" id="PTHR22870">
    <property type="entry name" value="REGULATOR OF CHROMOSOME CONDENSATION"/>
    <property type="match status" value="1"/>
</dbReference>
<dbReference type="EMBL" id="ML976093">
    <property type="protein sequence ID" value="KAF1938907.1"/>
    <property type="molecule type" value="Genomic_DNA"/>
</dbReference>
<protein>
    <recommendedName>
        <fullName evidence="5">RCC1/BLIP-II</fullName>
    </recommendedName>
</protein>
<dbReference type="AlphaFoldDB" id="A0A6A5SNV1"/>
<gene>
    <name evidence="3" type="ORF">EJ02DRAFT_382908</name>
</gene>
<evidence type="ECO:0000256" key="1">
    <source>
        <dbReference type="ARBA" id="ARBA00022737"/>
    </source>
</evidence>
<accession>A0A6A5SNV1</accession>
<evidence type="ECO:0008006" key="5">
    <source>
        <dbReference type="Google" id="ProtNLM"/>
    </source>
</evidence>
<dbReference type="OrthoDB" id="5370059at2759"/>